<protein>
    <submittedName>
        <fullName evidence="1">Uncharacterized protein</fullName>
    </submittedName>
</protein>
<reference evidence="1 2" key="1">
    <citation type="journal article" date="2018" name="Nat. Biotechnol.">
        <title>A standardized bacterial taxonomy based on genome phylogeny substantially revises the tree of life.</title>
        <authorList>
            <person name="Parks D.H."/>
            <person name="Chuvochina M."/>
            <person name="Waite D.W."/>
            <person name="Rinke C."/>
            <person name="Skarshewski A."/>
            <person name="Chaumeil P.A."/>
            <person name="Hugenholtz P."/>
        </authorList>
    </citation>
    <scope>NUCLEOTIDE SEQUENCE [LARGE SCALE GENOMIC DNA]</scope>
    <source>
        <strain evidence="1">UBA11728</strain>
    </source>
</reference>
<name>A0A3D2X8M5_9FIRM</name>
<organism evidence="1 2">
    <name type="scientific">Lachnoclostridium phytofermentans</name>
    <dbReference type="NCBI Taxonomy" id="66219"/>
    <lineage>
        <taxon>Bacteria</taxon>
        <taxon>Bacillati</taxon>
        <taxon>Bacillota</taxon>
        <taxon>Clostridia</taxon>
        <taxon>Lachnospirales</taxon>
        <taxon>Lachnospiraceae</taxon>
    </lineage>
</organism>
<dbReference type="Pfam" id="PF20124">
    <property type="entry name" value="DUF6514"/>
    <property type="match status" value="1"/>
</dbReference>
<gene>
    <name evidence="1" type="ORF">DHW61_13810</name>
</gene>
<evidence type="ECO:0000313" key="1">
    <source>
        <dbReference type="EMBL" id="HCL03462.1"/>
    </source>
</evidence>
<dbReference type="AlphaFoldDB" id="A0A3D2X8M5"/>
<sequence length="114" mass="13446">MSNTNKTTNPVTLDNEFVNPEQWSVSENNYTIRYKLLYSVNPYFEEYELWEYGIRCELYNQNLELLNDSVVRNISKDKAYVNSILDLLIKHKVFPVHLIDVISDKLIDDTCYAS</sequence>
<proteinExistence type="predicted"/>
<dbReference type="EMBL" id="DPVV01000455">
    <property type="protein sequence ID" value="HCL03462.1"/>
    <property type="molecule type" value="Genomic_DNA"/>
</dbReference>
<dbReference type="InterPro" id="IPR017016">
    <property type="entry name" value="UCP033595"/>
</dbReference>
<evidence type="ECO:0000313" key="2">
    <source>
        <dbReference type="Proteomes" id="UP000262969"/>
    </source>
</evidence>
<accession>A0A3D2X8M5</accession>
<dbReference type="Proteomes" id="UP000262969">
    <property type="component" value="Unassembled WGS sequence"/>
</dbReference>
<comment type="caution">
    <text evidence="1">The sequence shown here is derived from an EMBL/GenBank/DDBJ whole genome shotgun (WGS) entry which is preliminary data.</text>
</comment>